<dbReference type="InterPro" id="IPR016208">
    <property type="entry name" value="Ald_Oxase/xanthine_DH-like"/>
</dbReference>
<dbReference type="SUPFAM" id="SSF54665">
    <property type="entry name" value="CO dehydrogenase molybdoprotein N-domain-like"/>
    <property type="match status" value="1"/>
</dbReference>
<organism evidence="4 5">
    <name type="scientific">Methylobrevis pamukkalensis</name>
    <dbReference type="NCBI Taxonomy" id="1439726"/>
    <lineage>
        <taxon>Bacteria</taxon>
        <taxon>Pseudomonadati</taxon>
        <taxon>Pseudomonadota</taxon>
        <taxon>Alphaproteobacteria</taxon>
        <taxon>Hyphomicrobiales</taxon>
        <taxon>Pleomorphomonadaceae</taxon>
        <taxon>Methylobrevis</taxon>
    </lineage>
</organism>
<dbReference type="GO" id="GO:0034909">
    <property type="term" value="F:6-hydroxypseudooxynicotine dehydrogenase activity"/>
    <property type="evidence" value="ECO:0007669"/>
    <property type="project" value="UniProtKB-EC"/>
</dbReference>
<dbReference type="Pfam" id="PF02738">
    <property type="entry name" value="MoCoBD_1"/>
    <property type="match status" value="1"/>
</dbReference>
<comment type="caution">
    <text evidence="4">The sequence shown here is derived from an EMBL/GenBank/DDBJ whole genome shotgun (WGS) entry which is preliminary data.</text>
</comment>
<keyword evidence="5" id="KW-1185">Reference proteome</keyword>
<dbReference type="PANTHER" id="PTHR11908">
    <property type="entry name" value="XANTHINE DEHYDROGENASE"/>
    <property type="match status" value="1"/>
</dbReference>
<evidence type="ECO:0000256" key="2">
    <source>
        <dbReference type="ARBA" id="ARBA00023002"/>
    </source>
</evidence>
<dbReference type="SMART" id="SM01008">
    <property type="entry name" value="Ald_Xan_dh_C"/>
    <property type="match status" value="1"/>
</dbReference>
<dbReference type="PATRIC" id="fig|1439726.3.peg.408"/>
<dbReference type="Pfam" id="PF01315">
    <property type="entry name" value="Ald_Xan_dh_C"/>
    <property type="match status" value="1"/>
</dbReference>
<dbReference type="Proteomes" id="UP000094622">
    <property type="component" value="Unassembled WGS sequence"/>
</dbReference>
<dbReference type="AlphaFoldDB" id="A0A1E3HA15"/>
<gene>
    <name evidence="4" type="primary">kdhC_2</name>
    <name evidence="4" type="ORF">A6302_00386</name>
</gene>
<feature type="domain" description="Aldehyde oxidase/xanthine dehydrogenase a/b hammerhead" evidence="3">
    <location>
        <begin position="23"/>
        <end position="137"/>
    </location>
</feature>
<evidence type="ECO:0000259" key="3">
    <source>
        <dbReference type="SMART" id="SM01008"/>
    </source>
</evidence>
<dbReference type="InterPro" id="IPR000674">
    <property type="entry name" value="Ald_Oxase/Xan_DH_a/b"/>
</dbReference>
<dbReference type="Gene3D" id="3.90.1170.50">
    <property type="entry name" value="Aldehyde oxidase/xanthine dehydrogenase, a/b hammerhead"/>
    <property type="match status" value="1"/>
</dbReference>
<keyword evidence="2 4" id="KW-0560">Oxidoreductase</keyword>
<reference evidence="4 5" key="1">
    <citation type="submission" date="2016-07" db="EMBL/GenBank/DDBJ databases">
        <title>Draft Genome Sequence of Methylobrevis pamukkalensis PK2.</title>
        <authorList>
            <person name="Vasilenko O.V."/>
            <person name="Doronina N.V."/>
            <person name="Shmareva M.N."/>
            <person name="Tarlachkov S.V."/>
            <person name="Mustakhimov I."/>
            <person name="Trotsenko Y.A."/>
        </authorList>
    </citation>
    <scope>NUCLEOTIDE SEQUENCE [LARGE SCALE GENOMIC DNA]</scope>
    <source>
        <strain evidence="4 5">PK2</strain>
    </source>
</reference>
<proteinExistence type="predicted"/>
<dbReference type="Gene3D" id="3.30.365.10">
    <property type="entry name" value="Aldehyde oxidase/xanthine dehydrogenase, molybdopterin binding domain"/>
    <property type="match status" value="2"/>
</dbReference>
<evidence type="ECO:0000313" key="5">
    <source>
        <dbReference type="Proteomes" id="UP000094622"/>
    </source>
</evidence>
<keyword evidence="1" id="KW-0500">Molybdenum</keyword>
<dbReference type="PANTHER" id="PTHR11908:SF132">
    <property type="entry name" value="ALDEHYDE OXIDASE 1-RELATED"/>
    <property type="match status" value="1"/>
</dbReference>
<evidence type="ECO:0000313" key="4">
    <source>
        <dbReference type="EMBL" id="ODN72321.1"/>
    </source>
</evidence>
<dbReference type="SUPFAM" id="SSF56003">
    <property type="entry name" value="Molybdenum cofactor-binding domain"/>
    <property type="match status" value="1"/>
</dbReference>
<dbReference type="InterPro" id="IPR036856">
    <property type="entry name" value="Ald_Oxase/Xan_DH_a/b_sf"/>
</dbReference>
<dbReference type="EC" id="1.5.99.14" evidence="4"/>
<dbReference type="InterPro" id="IPR037165">
    <property type="entry name" value="AldOxase/xan_DH_Mopterin-bd_sf"/>
</dbReference>
<dbReference type="InterPro" id="IPR008274">
    <property type="entry name" value="AldOxase/xan_DH_MoCoBD1"/>
</dbReference>
<protein>
    <submittedName>
        <fullName evidence="4">6-hydroxypseudooxynicotine dehydrogenase complex subunit gamma</fullName>
        <ecNumber evidence="4">1.5.99.14</ecNumber>
    </submittedName>
</protein>
<evidence type="ECO:0000256" key="1">
    <source>
        <dbReference type="ARBA" id="ARBA00022505"/>
    </source>
</evidence>
<dbReference type="GO" id="GO:0005506">
    <property type="term" value="F:iron ion binding"/>
    <property type="evidence" value="ECO:0007669"/>
    <property type="project" value="InterPro"/>
</dbReference>
<accession>A0A1E3HA15</accession>
<name>A0A1E3HA15_9HYPH</name>
<sequence length="273" mass="28920">MRDTGMSGIGMSVKRLEDGPLLRGQGCFAADFNAPGQVHMRVVRSPVAFGRILAVEIDDAVALPGVLAVWTIADVDDLPPIDFRMTRIEGLAPYRQHVLARDYVRYVGEPVAVVFAVDPYVAEDAADLVFCDVDELDAVLDPLAAPSAFKPDTMPGFLSEPAVVRKGYGDLDAAFADAHRVIELEVKIGRHSGVPMETRGALAVFDAARDVLTMYGAARCPTTTATPSPACWAAIPRGCNCRKAMSAAASASAASSIPKTCWSAPPPCASACR</sequence>
<dbReference type="EMBL" id="MCRJ01000004">
    <property type="protein sequence ID" value="ODN72321.1"/>
    <property type="molecule type" value="Genomic_DNA"/>
</dbReference>